<evidence type="ECO:0000313" key="3">
    <source>
        <dbReference type="Proteomes" id="UP000184932"/>
    </source>
</evidence>
<reference evidence="3" key="1">
    <citation type="submission" date="2016-11" db="EMBL/GenBank/DDBJ databases">
        <authorList>
            <person name="Varghese N."/>
            <person name="Submissions S."/>
        </authorList>
    </citation>
    <scope>NUCLEOTIDE SEQUENCE [LARGE SCALE GENOMIC DNA]</scope>
    <source>
        <strain evidence="3">DSM 29440</strain>
    </source>
</reference>
<evidence type="ECO:0000313" key="2">
    <source>
        <dbReference type="EMBL" id="SIO30979.1"/>
    </source>
</evidence>
<gene>
    <name evidence="2" type="ORF">SAMN05444002_3842</name>
</gene>
<keyword evidence="1" id="KW-0812">Transmembrane</keyword>
<evidence type="ECO:0000256" key="1">
    <source>
        <dbReference type="SAM" id="Phobius"/>
    </source>
</evidence>
<dbReference type="EMBL" id="FSRL01000002">
    <property type="protein sequence ID" value="SIO30979.1"/>
    <property type="molecule type" value="Genomic_DNA"/>
</dbReference>
<dbReference type="AlphaFoldDB" id="A0A1N6IG95"/>
<accession>A0A1N6IG95</accession>
<keyword evidence="1" id="KW-0472">Membrane</keyword>
<organism evidence="2 3">
    <name type="scientific">Vannielia litorea</name>
    <dbReference type="NCBI Taxonomy" id="1217970"/>
    <lineage>
        <taxon>Bacteria</taxon>
        <taxon>Pseudomonadati</taxon>
        <taxon>Pseudomonadota</taxon>
        <taxon>Alphaproteobacteria</taxon>
        <taxon>Rhodobacterales</taxon>
        <taxon>Paracoccaceae</taxon>
        <taxon>Vannielia</taxon>
    </lineage>
</organism>
<name>A0A1N6IG95_9RHOB</name>
<dbReference type="RefSeq" id="WP_074257994.1">
    <property type="nucleotide sequence ID" value="NZ_FSRL01000002.1"/>
</dbReference>
<keyword evidence="1" id="KW-1133">Transmembrane helix</keyword>
<keyword evidence="3" id="KW-1185">Reference proteome</keyword>
<dbReference type="STRING" id="1217970.SAMN05444002_3842"/>
<dbReference type="Proteomes" id="UP000184932">
    <property type="component" value="Unassembled WGS sequence"/>
</dbReference>
<dbReference type="OrthoDB" id="8455040at2"/>
<sequence>MIRIIQIISAAIGVVGAVILAIYIFQIVKFSMENSERRANMLRSHLTLYIGEPLLTEGGTVIVASIPIPEEEWRALEGPNPAAEDEDNRKRPQLKEGDRLFGAYLNGRVNFVEMYYPEGGTYGFDLVSDPRLSKAKPLESERIGVGSGKSLDPESGEWVSYDASTLVVRGPKASSDNARLIRVYGREVKKQASSVTRYEGVTVYEPTMAQVLEATSGEYSE</sequence>
<proteinExistence type="predicted"/>
<feature type="transmembrane region" description="Helical" evidence="1">
    <location>
        <begin position="7"/>
        <end position="28"/>
    </location>
</feature>
<protein>
    <submittedName>
        <fullName evidence="2">Uncharacterized protein</fullName>
    </submittedName>
</protein>